<dbReference type="PANTHER" id="PTHR37049:SF5">
    <property type="entry name" value="TAIL SPECIFIC PROTEASE DOMAIN-CONTAINING PROTEIN"/>
    <property type="match status" value="1"/>
</dbReference>
<evidence type="ECO:0000313" key="2">
    <source>
        <dbReference type="EMBL" id="KAK7435524.1"/>
    </source>
</evidence>
<name>A0ABR1IP87_9AGAR</name>
<dbReference type="InterPro" id="IPR052766">
    <property type="entry name" value="S41A_metabolite_peptidase"/>
</dbReference>
<organism evidence="2 3">
    <name type="scientific">Marasmiellus scandens</name>
    <dbReference type="NCBI Taxonomy" id="2682957"/>
    <lineage>
        <taxon>Eukaryota</taxon>
        <taxon>Fungi</taxon>
        <taxon>Dikarya</taxon>
        <taxon>Basidiomycota</taxon>
        <taxon>Agaricomycotina</taxon>
        <taxon>Agaricomycetes</taxon>
        <taxon>Agaricomycetidae</taxon>
        <taxon>Agaricales</taxon>
        <taxon>Marasmiineae</taxon>
        <taxon>Omphalotaceae</taxon>
        <taxon>Marasmiellus</taxon>
    </lineage>
</organism>
<evidence type="ECO:0000256" key="1">
    <source>
        <dbReference type="SAM" id="SignalP"/>
    </source>
</evidence>
<reference evidence="2 3" key="1">
    <citation type="submission" date="2024-01" db="EMBL/GenBank/DDBJ databases">
        <title>A draft genome for the cacao thread blight pathogen Marasmiellus scandens.</title>
        <authorList>
            <person name="Baruah I.K."/>
            <person name="Leung J."/>
            <person name="Bukari Y."/>
            <person name="Amoako-Attah I."/>
            <person name="Meinhardt L.W."/>
            <person name="Bailey B.A."/>
            <person name="Cohen S.P."/>
        </authorList>
    </citation>
    <scope>NUCLEOTIDE SEQUENCE [LARGE SCALE GENOMIC DNA]</scope>
    <source>
        <strain evidence="2 3">GH-19</strain>
    </source>
</reference>
<dbReference type="SUPFAM" id="SSF52096">
    <property type="entry name" value="ClpP/crotonase"/>
    <property type="match status" value="1"/>
</dbReference>
<evidence type="ECO:0008006" key="4">
    <source>
        <dbReference type="Google" id="ProtNLM"/>
    </source>
</evidence>
<comment type="caution">
    <text evidence="2">The sequence shown here is derived from an EMBL/GenBank/DDBJ whole genome shotgun (WGS) entry which is preliminary data.</text>
</comment>
<gene>
    <name evidence="2" type="ORF">VKT23_019646</name>
</gene>
<dbReference type="PANTHER" id="PTHR37049">
    <property type="entry name" value="PEPTIDASE S41 FAMILY PROTEIN"/>
    <property type="match status" value="1"/>
</dbReference>
<keyword evidence="1" id="KW-0732">Signal</keyword>
<sequence length="649" mass="70158">MVNAGGFLAVLSLLAPVFASDVATRQSDPCAKVGGQKWVSPSDLRACFTSVPVDPVLKENIIEVINKTLAFHTSVNYEISAPEPFTEFVHEDLLKDLARISGQSYDSDFDLHIDLSRTLKRLNDGHCVWINNCFTVNIAPEAFKVASAEFPDQIDVWEAALPNYITLESLNGATVLTLDGKDPWVAINANALITGSFQGLGTRQNAFFSSYQRSTDSWNYIMGNFAQQSLPLSDSVTLEVKRIGQEGTDTITLPYRARIGAATQNFTDTESWRNLNCIVVPSELSRSSDSDTSKTVIKFTQQPPTPAKSLKKQSVNVMLDSTPLTDVVLPPELQPTAPPLNGSFGVGQFFMLDDGVTGVLALGSFSGADFDTMESSLLEGLLGLKSMGATQLIVDVSNNGGGFICIAHFLHRVIVGPKDSTVPQAGLDTKARAGPLAQLIVKQIIENNTDPEVQSLYNPLQWTNASDVPFAADFDWLDPPVRLTINGHPDAFSQRLGQECVPSGFTTTPPDEALFEGSKVVIVNNGRCASSCSLFSITMAKEEGAKTVVLGGKKDVQQEYCGTVGGQSTDFLTIGSEIEAAGLSDNPLAPPFLMVNGVQGITWRLGFGIDDPNEPEEWQDHPADLNLPLTPELVNNPFAIWTQVVKLLL</sequence>
<keyword evidence="3" id="KW-1185">Reference proteome</keyword>
<proteinExistence type="predicted"/>
<dbReference type="Gene3D" id="3.90.226.10">
    <property type="entry name" value="2-enoyl-CoA Hydratase, Chain A, domain 1"/>
    <property type="match status" value="1"/>
</dbReference>
<dbReference type="EMBL" id="JBANRG010000106">
    <property type="protein sequence ID" value="KAK7435524.1"/>
    <property type="molecule type" value="Genomic_DNA"/>
</dbReference>
<dbReference type="Proteomes" id="UP001498398">
    <property type="component" value="Unassembled WGS sequence"/>
</dbReference>
<feature type="chain" id="PRO_5047246461" description="Tail specific protease domain-containing protein" evidence="1">
    <location>
        <begin position="20"/>
        <end position="649"/>
    </location>
</feature>
<feature type="signal peptide" evidence="1">
    <location>
        <begin position="1"/>
        <end position="19"/>
    </location>
</feature>
<evidence type="ECO:0000313" key="3">
    <source>
        <dbReference type="Proteomes" id="UP001498398"/>
    </source>
</evidence>
<dbReference type="InterPro" id="IPR029045">
    <property type="entry name" value="ClpP/crotonase-like_dom_sf"/>
</dbReference>
<accession>A0ABR1IP87</accession>
<protein>
    <recommendedName>
        <fullName evidence="4">Tail specific protease domain-containing protein</fullName>
    </recommendedName>
</protein>